<protein>
    <submittedName>
        <fullName evidence="1">Uncharacterized protein</fullName>
    </submittedName>
</protein>
<keyword evidence="2" id="KW-1185">Reference proteome</keyword>
<comment type="caution">
    <text evidence="1">The sequence shown here is derived from an EMBL/GenBank/DDBJ whole genome shotgun (WGS) entry which is preliminary data.</text>
</comment>
<reference evidence="1 2" key="1">
    <citation type="submission" date="2014-03" db="EMBL/GenBank/DDBJ databases">
        <title>Draft Genome Sequences of Four Burkholderia Strains.</title>
        <authorList>
            <person name="Liu X.Y."/>
            <person name="Li C.X."/>
            <person name="Xu J.H."/>
        </authorList>
    </citation>
    <scope>NUCLEOTIDE SEQUENCE [LARGE SCALE GENOMIC DNA]</scope>
    <source>
        <strain evidence="1 2">DSM 50014</strain>
    </source>
</reference>
<gene>
    <name evidence="1" type="ORF">BG61_08065</name>
</gene>
<organism evidence="1 2">
    <name type="scientific">Caballeronia glathei</name>
    <dbReference type="NCBI Taxonomy" id="60547"/>
    <lineage>
        <taxon>Bacteria</taxon>
        <taxon>Pseudomonadati</taxon>
        <taxon>Pseudomonadota</taxon>
        <taxon>Betaproteobacteria</taxon>
        <taxon>Burkholderiales</taxon>
        <taxon>Burkholderiaceae</taxon>
        <taxon>Caballeronia</taxon>
    </lineage>
</organism>
<sequence length="73" mass="7890">MRSSISSAMRFHASALVRAGAYSVAGPKAVAAVDDNEVDADQLQQAHVARETLFLMRSFLIAWPQCSITITLP</sequence>
<evidence type="ECO:0000313" key="2">
    <source>
        <dbReference type="Proteomes" id="UP000027466"/>
    </source>
</evidence>
<proteinExistence type="predicted"/>
<evidence type="ECO:0000313" key="1">
    <source>
        <dbReference type="EMBL" id="KDR42613.1"/>
    </source>
</evidence>
<name>A0A069PPK7_9BURK</name>
<dbReference type="Proteomes" id="UP000027466">
    <property type="component" value="Unassembled WGS sequence"/>
</dbReference>
<dbReference type="AlphaFoldDB" id="A0A069PPK7"/>
<accession>A0A069PPK7</accession>
<dbReference type="EMBL" id="JFHC01000015">
    <property type="protein sequence ID" value="KDR42613.1"/>
    <property type="molecule type" value="Genomic_DNA"/>
</dbReference>